<reference evidence="1" key="2">
    <citation type="journal article" date="2023" name="Int. J. Mol. Sci.">
        <title>De Novo Assembly and Annotation of 11 Diverse Shrub Willow (Salix) Genomes Reveals Novel Gene Organization in Sex-Linked Regions.</title>
        <authorList>
            <person name="Hyden B."/>
            <person name="Feng K."/>
            <person name="Yates T.B."/>
            <person name="Jawdy S."/>
            <person name="Cereghino C."/>
            <person name="Smart L.B."/>
            <person name="Muchero W."/>
        </authorList>
    </citation>
    <scope>NUCLEOTIDE SEQUENCE</scope>
    <source>
        <tissue evidence="1">Shoot tip</tissue>
    </source>
</reference>
<comment type="caution">
    <text evidence="1">The sequence shown here is derived from an EMBL/GenBank/DDBJ whole genome shotgun (WGS) entry which is preliminary data.</text>
</comment>
<dbReference type="Proteomes" id="UP001141253">
    <property type="component" value="Chromosome 1"/>
</dbReference>
<evidence type="ECO:0000313" key="2">
    <source>
        <dbReference type="Proteomes" id="UP001141253"/>
    </source>
</evidence>
<protein>
    <submittedName>
        <fullName evidence="1">Uncharacterized protein</fullName>
    </submittedName>
</protein>
<dbReference type="EMBL" id="JAPFFI010000005">
    <property type="protein sequence ID" value="KAJ6392862.1"/>
    <property type="molecule type" value="Genomic_DNA"/>
</dbReference>
<proteinExistence type="predicted"/>
<reference evidence="1" key="1">
    <citation type="submission" date="2022-10" db="EMBL/GenBank/DDBJ databases">
        <authorList>
            <person name="Hyden B.L."/>
            <person name="Feng K."/>
            <person name="Yates T."/>
            <person name="Jawdy S."/>
            <person name="Smart L.B."/>
            <person name="Muchero W."/>
        </authorList>
    </citation>
    <scope>NUCLEOTIDE SEQUENCE</scope>
    <source>
        <tissue evidence="1">Shoot tip</tissue>
    </source>
</reference>
<gene>
    <name evidence="1" type="ORF">OIU77_022360</name>
</gene>
<keyword evidence="2" id="KW-1185">Reference proteome</keyword>
<accession>A0ABQ9C3C4</accession>
<sequence length="40" mass="4569">MLVHKPLAPRLQMMANFLEVHCNVLGGIELDNSVFWCRSV</sequence>
<organism evidence="1 2">
    <name type="scientific">Salix suchowensis</name>
    <dbReference type="NCBI Taxonomy" id="1278906"/>
    <lineage>
        <taxon>Eukaryota</taxon>
        <taxon>Viridiplantae</taxon>
        <taxon>Streptophyta</taxon>
        <taxon>Embryophyta</taxon>
        <taxon>Tracheophyta</taxon>
        <taxon>Spermatophyta</taxon>
        <taxon>Magnoliopsida</taxon>
        <taxon>eudicotyledons</taxon>
        <taxon>Gunneridae</taxon>
        <taxon>Pentapetalae</taxon>
        <taxon>rosids</taxon>
        <taxon>fabids</taxon>
        <taxon>Malpighiales</taxon>
        <taxon>Salicaceae</taxon>
        <taxon>Saliceae</taxon>
        <taxon>Salix</taxon>
    </lineage>
</organism>
<name>A0ABQ9C3C4_9ROSI</name>
<evidence type="ECO:0000313" key="1">
    <source>
        <dbReference type="EMBL" id="KAJ6392862.1"/>
    </source>
</evidence>